<dbReference type="EMBL" id="FNTX01000002">
    <property type="protein sequence ID" value="SEF00733.1"/>
    <property type="molecule type" value="Genomic_DNA"/>
</dbReference>
<dbReference type="CDD" id="cd08512">
    <property type="entry name" value="PBP2_NikA_DppA_OppA_like_7"/>
    <property type="match status" value="1"/>
</dbReference>
<feature type="signal peptide" evidence="5">
    <location>
        <begin position="1"/>
        <end position="29"/>
    </location>
</feature>
<dbReference type="GO" id="GO:0030313">
    <property type="term" value="C:cell envelope"/>
    <property type="evidence" value="ECO:0007669"/>
    <property type="project" value="UniProtKB-SubCell"/>
</dbReference>
<dbReference type="PROSITE" id="PS51257">
    <property type="entry name" value="PROKAR_LIPOPROTEIN"/>
    <property type="match status" value="1"/>
</dbReference>
<evidence type="ECO:0000256" key="4">
    <source>
        <dbReference type="ARBA" id="ARBA00022729"/>
    </source>
</evidence>
<dbReference type="InterPro" id="IPR039424">
    <property type="entry name" value="SBP_5"/>
</dbReference>
<dbReference type="GO" id="GO:0042597">
    <property type="term" value="C:periplasmic space"/>
    <property type="evidence" value="ECO:0007669"/>
    <property type="project" value="UniProtKB-ARBA"/>
</dbReference>
<dbReference type="Pfam" id="PF00496">
    <property type="entry name" value="SBP_bac_5"/>
    <property type="match status" value="1"/>
</dbReference>
<proteinExistence type="inferred from homology"/>
<comment type="similarity">
    <text evidence="2">Belongs to the bacterial solute-binding protein 5 family.</text>
</comment>
<dbReference type="GO" id="GO:0043190">
    <property type="term" value="C:ATP-binding cassette (ABC) transporter complex"/>
    <property type="evidence" value="ECO:0007669"/>
    <property type="project" value="InterPro"/>
</dbReference>
<gene>
    <name evidence="7" type="ORF">SAMN04488554_4321</name>
</gene>
<evidence type="ECO:0000256" key="5">
    <source>
        <dbReference type="SAM" id="SignalP"/>
    </source>
</evidence>
<evidence type="ECO:0000256" key="2">
    <source>
        <dbReference type="ARBA" id="ARBA00005695"/>
    </source>
</evidence>
<keyword evidence="4 5" id="KW-0732">Signal</keyword>
<dbReference type="AlphaFoldDB" id="A0A1H5NGK7"/>
<evidence type="ECO:0000313" key="7">
    <source>
        <dbReference type="EMBL" id="SEF00733.1"/>
    </source>
</evidence>
<feature type="chain" id="PRO_5039712355" evidence="5">
    <location>
        <begin position="30"/>
        <end position="532"/>
    </location>
</feature>
<feature type="domain" description="Solute-binding protein family 5" evidence="6">
    <location>
        <begin position="87"/>
        <end position="441"/>
    </location>
</feature>
<reference evidence="8" key="1">
    <citation type="submission" date="2016-10" db="EMBL/GenBank/DDBJ databases">
        <authorList>
            <person name="Varghese N."/>
            <person name="Submissions S."/>
        </authorList>
    </citation>
    <scope>NUCLEOTIDE SEQUENCE [LARGE SCALE GENOMIC DNA]</scope>
    <source>
        <strain evidence="8">DSM 21368</strain>
    </source>
</reference>
<accession>A0A1H5NGK7</accession>
<dbReference type="RefSeq" id="WP_245708990.1">
    <property type="nucleotide sequence ID" value="NZ_FNTX01000002.1"/>
</dbReference>
<dbReference type="PANTHER" id="PTHR30290">
    <property type="entry name" value="PERIPLASMIC BINDING COMPONENT OF ABC TRANSPORTER"/>
    <property type="match status" value="1"/>
</dbReference>
<comment type="subcellular location">
    <subcellularLocation>
        <location evidence="1">Cell envelope</location>
    </subcellularLocation>
</comment>
<dbReference type="GO" id="GO:0015833">
    <property type="term" value="P:peptide transport"/>
    <property type="evidence" value="ECO:0007669"/>
    <property type="project" value="TreeGrafter"/>
</dbReference>
<name>A0A1H5NGK7_9MICO</name>
<dbReference type="InterPro" id="IPR000914">
    <property type="entry name" value="SBP_5_dom"/>
</dbReference>
<keyword evidence="8" id="KW-1185">Reference proteome</keyword>
<sequence>MFRSTRRTAIAVGLAGSLALVGCTGGNTANQGSDGNETTGASDNLVIDTAFSLETGDPGRNYVPTGNMVLHAVYDTLLTFEGSAEAEPVPSLATVEQNEDATEFTFTLDGERTFSDGSTVDADDVVYSLTRVQGMTESKANFLMTGITVEKVDDLTVRLTTESPSLQLPAIMTNPALSILNSEVVQANGGTTGTDDAAEEFLNGESVGSGPYLLDSLDLTTQVVLTANPEYDGDTPPAYERIVIRNVSESATQLINLQGGDSQLAVDLNGDQVAGLGEEFTVTSVPSAETIFLLINQDAEVGGATANPDFAEAVRYAVDTSELLELAGAGAEAATGVIPPMFPGSLADPIGQDLARAEQALDASGYDGETLRLQFPNDYPVGGVEFTPVAERLQSQLQEAGITVELAPAPFATEIDPYVTGQEAFSMWFWGPDFADSSSFLPFGPGEKVGLRAGWTAEDAPEIAELTAAATTATDTDEREQAMSDYATAMQESGPFVPLLVPGVNLAGDDSVTNIEYNSTWTLDIRLLAPAS</sequence>
<dbReference type="STRING" id="648782.SAMN04488554_4321"/>
<protein>
    <submittedName>
        <fullName evidence="7">Peptide/nickel transport system substrate-binding protein</fullName>
    </submittedName>
</protein>
<dbReference type="PIRSF" id="PIRSF002741">
    <property type="entry name" value="MppA"/>
    <property type="match status" value="1"/>
</dbReference>
<dbReference type="GO" id="GO:1904680">
    <property type="term" value="F:peptide transmembrane transporter activity"/>
    <property type="evidence" value="ECO:0007669"/>
    <property type="project" value="TreeGrafter"/>
</dbReference>
<evidence type="ECO:0000313" key="8">
    <source>
        <dbReference type="Proteomes" id="UP000199220"/>
    </source>
</evidence>
<evidence type="ECO:0000256" key="1">
    <source>
        <dbReference type="ARBA" id="ARBA00004196"/>
    </source>
</evidence>
<dbReference type="Gene3D" id="3.10.105.10">
    <property type="entry name" value="Dipeptide-binding Protein, Domain 3"/>
    <property type="match status" value="1"/>
</dbReference>
<dbReference type="PANTHER" id="PTHR30290:SF10">
    <property type="entry name" value="PERIPLASMIC OLIGOPEPTIDE-BINDING PROTEIN-RELATED"/>
    <property type="match status" value="1"/>
</dbReference>
<organism evidence="7 8">
    <name type="scientific">Ruania alba</name>
    <dbReference type="NCBI Taxonomy" id="648782"/>
    <lineage>
        <taxon>Bacteria</taxon>
        <taxon>Bacillati</taxon>
        <taxon>Actinomycetota</taxon>
        <taxon>Actinomycetes</taxon>
        <taxon>Micrococcales</taxon>
        <taxon>Ruaniaceae</taxon>
        <taxon>Ruania</taxon>
    </lineage>
</organism>
<dbReference type="Gene3D" id="3.40.190.10">
    <property type="entry name" value="Periplasmic binding protein-like II"/>
    <property type="match status" value="1"/>
</dbReference>
<dbReference type="Proteomes" id="UP000199220">
    <property type="component" value="Unassembled WGS sequence"/>
</dbReference>
<evidence type="ECO:0000256" key="3">
    <source>
        <dbReference type="ARBA" id="ARBA00022448"/>
    </source>
</evidence>
<dbReference type="InterPro" id="IPR030678">
    <property type="entry name" value="Peptide/Ni-bd"/>
</dbReference>
<dbReference type="SUPFAM" id="SSF53850">
    <property type="entry name" value="Periplasmic binding protein-like II"/>
    <property type="match status" value="1"/>
</dbReference>
<evidence type="ECO:0000259" key="6">
    <source>
        <dbReference type="Pfam" id="PF00496"/>
    </source>
</evidence>
<keyword evidence="3" id="KW-0813">Transport</keyword>